<dbReference type="AlphaFoldDB" id="A0A1H4BCV0"/>
<dbReference type="InterPro" id="IPR013766">
    <property type="entry name" value="Thioredoxin_domain"/>
</dbReference>
<dbReference type="InterPro" id="IPR036249">
    <property type="entry name" value="Thioredoxin-like_sf"/>
</dbReference>
<evidence type="ECO:0000256" key="1">
    <source>
        <dbReference type="ARBA" id="ARBA00003330"/>
    </source>
</evidence>
<evidence type="ECO:0000256" key="10">
    <source>
        <dbReference type="ARBA" id="ARBA00038489"/>
    </source>
</evidence>
<accession>A0A1H4BCV0</accession>
<dbReference type="GO" id="GO:0005737">
    <property type="term" value="C:cytoplasm"/>
    <property type="evidence" value="ECO:0007669"/>
    <property type="project" value="TreeGrafter"/>
</dbReference>
<organism evidence="16 17">
    <name type="scientific">Rubrimonas cliftonensis</name>
    <dbReference type="NCBI Taxonomy" id="89524"/>
    <lineage>
        <taxon>Bacteria</taxon>
        <taxon>Pseudomonadati</taxon>
        <taxon>Pseudomonadota</taxon>
        <taxon>Alphaproteobacteria</taxon>
        <taxon>Rhodobacterales</taxon>
        <taxon>Paracoccaceae</taxon>
        <taxon>Rubrimonas</taxon>
    </lineage>
</organism>
<dbReference type="GO" id="GO:0008379">
    <property type="term" value="F:thioredoxin peroxidase activity"/>
    <property type="evidence" value="ECO:0007669"/>
    <property type="project" value="TreeGrafter"/>
</dbReference>
<sequence>MTDAASTAPELSPGDAAPAFDLPRDGGGSARLEDFAGRMIVLYFYPKDDTSGCTKEALGFTEHAEAFTAAGAVVLGVSKDSVAKHDKFRDKHNLSVALLSDENGDVCERYGVWIEKSMYGKKYMGIDRATFLIDGEGRIARVWRKVKVPGHVEEVLAAVRG</sequence>
<evidence type="ECO:0000256" key="4">
    <source>
        <dbReference type="ARBA" id="ARBA00022559"/>
    </source>
</evidence>
<dbReference type="InterPro" id="IPR000866">
    <property type="entry name" value="AhpC/TSA"/>
</dbReference>
<evidence type="ECO:0000256" key="11">
    <source>
        <dbReference type="ARBA" id="ARBA00042639"/>
    </source>
</evidence>
<keyword evidence="17" id="KW-1185">Reference proteome</keyword>
<dbReference type="NCBIfam" id="NF006960">
    <property type="entry name" value="PRK09437.1"/>
    <property type="match status" value="1"/>
</dbReference>
<evidence type="ECO:0000256" key="12">
    <source>
        <dbReference type="ARBA" id="ARBA00049091"/>
    </source>
</evidence>
<evidence type="ECO:0000256" key="2">
    <source>
        <dbReference type="ARBA" id="ARBA00011245"/>
    </source>
</evidence>
<dbReference type="Pfam" id="PF00578">
    <property type="entry name" value="AhpC-TSA"/>
    <property type="match status" value="1"/>
</dbReference>
<evidence type="ECO:0000256" key="8">
    <source>
        <dbReference type="ARBA" id="ARBA00023284"/>
    </source>
</evidence>
<dbReference type="FunFam" id="3.40.30.10:FF:000007">
    <property type="entry name" value="Thioredoxin-dependent thiol peroxidase"/>
    <property type="match status" value="1"/>
</dbReference>
<dbReference type="RefSeq" id="WP_093253056.1">
    <property type="nucleotide sequence ID" value="NZ_FNQM01000005.1"/>
</dbReference>
<name>A0A1H4BCV0_9RHOB</name>
<dbReference type="GO" id="GO:0045454">
    <property type="term" value="P:cell redox homeostasis"/>
    <property type="evidence" value="ECO:0007669"/>
    <property type="project" value="TreeGrafter"/>
</dbReference>
<keyword evidence="4" id="KW-0575">Peroxidase</keyword>
<evidence type="ECO:0000256" key="9">
    <source>
        <dbReference type="ARBA" id="ARBA00032824"/>
    </source>
</evidence>
<evidence type="ECO:0000259" key="15">
    <source>
        <dbReference type="PROSITE" id="PS51352"/>
    </source>
</evidence>
<evidence type="ECO:0000256" key="13">
    <source>
        <dbReference type="PIRSR" id="PIRSR000239-1"/>
    </source>
</evidence>
<dbReference type="PIRSF" id="PIRSF000239">
    <property type="entry name" value="AHPC"/>
    <property type="match status" value="1"/>
</dbReference>
<evidence type="ECO:0000313" key="16">
    <source>
        <dbReference type="EMBL" id="SEA45884.1"/>
    </source>
</evidence>
<evidence type="ECO:0000256" key="6">
    <source>
        <dbReference type="ARBA" id="ARBA00023002"/>
    </source>
</evidence>
<evidence type="ECO:0000256" key="5">
    <source>
        <dbReference type="ARBA" id="ARBA00022862"/>
    </source>
</evidence>
<gene>
    <name evidence="16" type="ORF">SAMN05444370_105136</name>
</gene>
<keyword evidence="7" id="KW-1015">Disulfide bond</keyword>
<dbReference type="STRING" id="89524.SAMN05444370_105136"/>
<comment type="function">
    <text evidence="1">Thiol-specific peroxidase that catalyzes the reduction of hydrogen peroxide and organic hydroperoxides to water and alcohols, respectively. Plays a role in cell protection against oxidative stress by detoxifying peroxides and as sensor of hydrogen peroxide-mediated signaling events.</text>
</comment>
<keyword evidence="8" id="KW-0676">Redox-active center</keyword>
<feature type="region of interest" description="Disordered" evidence="14">
    <location>
        <begin position="1"/>
        <end position="23"/>
    </location>
</feature>
<evidence type="ECO:0000256" key="7">
    <source>
        <dbReference type="ARBA" id="ARBA00023157"/>
    </source>
</evidence>
<proteinExistence type="inferred from homology"/>
<reference evidence="16 17" key="1">
    <citation type="submission" date="2016-10" db="EMBL/GenBank/DDBJ databases">
        <authorList>
            <person name="de Groot N.N."/>
        </authorList>
    </citation>
    <scope>NUCLEOTIDE SEQUENCE [LARGE SCALE GENOMIC DNA]</scope>
    <source>
        <strain evidence="16 17">DSM 15345</strain>
    </source>
</reference>
<evidence type="ECO:0000313" key="17">
    <source>
        <dbReference type="Proteomes" id="UP000198703"/>
    </source>
</evidence>
<keyword evidence="5" id="KW-0049">Antioxidant</keyword>
<dbReference type="OrthoDB" id="9812811at2"/>
<dbReference type="InterPro" id="IPR024706">
    <property type="entry name" value="Peroxiredoxin_AhpC-typ"/>
</dbReference>
<dbReference type="InterPro" id="IPR050924">
    <property type="entry name" value="Peroxiredoxin_BCP/PrxQ"/>
</dbReference>
<protein>
    <recommendedName>
        <fullName evidence="3">thioredoxin-dependent peroxiredoxin</fullName>
        <ecNumber evidence="3">1.11.1.24</ecNumber>
    </recommendedName>
    <alternativeName>
        <fullName evidence="9">Thioredoxin peroxidase</fullName>
    </alternativeName>
    <alternativeName>
        <fullName evidence="11">Thioredoxin-dependent peroxiredoxin Bcp</fullName>
    </alternativeName>
</protein>
<comment type="similarity">
    <text evidence="10">Belongs to the peroxiredoxin family. BCP/PrxQ subfamily.</text>
</comment>
<dbReference type="EC" id="1.11.1.24" evidence="3"/>
<dbReference type="PROSITE" id="PS51352">
    <property type="entry name" value="THIOREDOXIN_2"/>
    <property type="match status" value="1"/>
</dbReference>
<comment type="catalytic activity">
    <reaction evidence="12">
        <text>a hydroperoxide + [thioredoxin]-dithiol = an alcohol + [thioredoxin]-disulfide + H2O</text>
        <dbReference type="Rhea" id="RHEA:62620"/>
        <dbReference type="Rhea" id="RHEA-COMP:10698"/>
        <dbReference type="Rhea" id="RHEA-COMP:10700"/>
        <dbReference type="ChEBI" id="CHEBI:15377"/>
        <dbReference type="ChEBI" id="CHEBI:29950"/>
        <dbReference type="ChEBI" id="CHEBI:30879"/>
        <dbReference type="ChEBI" id="CHEBI:35924"/>
        <dbReference type="ChEBI" id="CHEBI:50058"/>
        <dbReference type="EC" id="1.11.1.24"/>
    </reaction>
</comment>
<evidence type="ECO:0000256" key="14">
    <source>
        <dbReference type="SAM" id="MobiDB-lite"/>
    </source>
</evidence>
<dbReference type="SUPFAM" id="SSF52833">
    <property type="entry name" value="Thioredoxin-like"/>
    <property type="match status" value="1"/>
</dbReference>
<dbReference type="CDD" id="cd03017">
    <property type="entry name" value="PRX_BCP"/>
    <property type="match status" value="1"/>
</dbReference>
<dbReference type="PANTHER" id="PTHR42801:SF4">
    <property type="entry name" value="AHPC_TSA FAMILY PROTEIN"/>
    <property type="match status" value="1"/>
</dbReference>
<dbReference type="PANTHER" id="PTHR42801">
    <property type="entry name" value="THIOREDOXIN-DEPENDENT PEROXIDE REDUCTASE"/>
    <property type="match status" value="1"/>
</dbReference>
<dbReference type="Gene3D" id="3.40.30.10">
    <property type="entry name" value="Glutaredoxin"/>
    <property type="match status" value="1"/>
</dbReference>
<keyword evidence="6" id="KW-0560">Oxidoreductase</keyword>
<dbReference type="EMBL" id="FNQM01000005">
    <property type="protein sequence ID" value="SEA45884.1"/>
    <property type="molecule type" value="Genomic_DNA"/>
</dbReference>
<dbReference type="GO" id="GO:0034599">
    <property type="term" value="P:cellular response to oxidative stress"/>
    <property type="evidence" value="ECO:0007669"/>
    <property type="project" value="TreeGrafter"/>
</dbReference>
<comment type="subunit">
    <text evidence="2">Monomer.</text>
</comment>
<feature type="domain" description="Thioredoxin" evidence="15">
    <location>
        <begin position="11"/>
        <end position="161"/>
    </location>
</feature>
<dbReference type="Proteomes" id="UP000198703">
    <property type="component" value="Unassembled WGS sequence"/>
</dbReference>
<feature type="active site" description="Cysteine sulfenic acid (-SOH) intermediate; for peroxidase activity" evidence="13">
    <location>
        <position position="53"/>
    </location>
</feature>
<evidence type="ECO:0000256" key="3">
    <source>
        <dbReference type="ARBA" id="ARBA00013017"/>
    </source>
</evidence>